<feature type="region of interest" description="Disordered" evidence="11">
    <location>
        <begin position="295"/>
        <end position="339"/>
    </location>
</feature>
<evidence type="ECO:0000256" key="10">
    <source>
        <dbReference type="SAM" id="Coils"/>
    </source>
</evidence>
<keyword evidence="10" id="KW-0175">Coiled coil</keyword>
<feature type="region of interest" description="Disordered" evidence="11">
    <location>
        <begin position="879"/>
        <end position="975"/>
    </location>
</feature>
<dbReference type="GO" id="GO:0030171">
    <property type="term" value="F:voltage-gated proton channel activity"/>
    <property type="evidence" value="ECO:0007669"/>
    <property type="project" value="InterPro"/>
</dbReference>
<sequence>MGDAGPKTNPRNRGLSSPWMPRLRKRGEKILHSKYVVILVIILTITDCALVIAELILDLYSVKKTLSATENQTFSFILAVKKRYPDDFKDSDTVAYIYEKVANATILWDNPVHDQIRLRVKPETAAKSTPSINMSAAMGQPWENFSATPVDLRTNRAGSVSRTIQVDTSRNISHTGRRFRRSFKSNSTEAPISASNNEDSLDEDLTRVTSLTILVQSFRHILDYLISGVHEHLLQNSSPSNNDDDPYISEEEDDILNEAFGEGYLRYAKDLLVLYAQLSEMFTMQLNNRLTYGAAPETSKQSGNSTPLHNPPLLHNSEPSASLTLDAPDFNDKSSTGATNSKLSDIHAVVEDGVYDTPGIKGAIRRVIRDVDSSNYSVIVEPDKGHNDTTTGQQVNQDLEKDMMRRQLHHSKEMEIAHKLHYASLFVVSILLIGVLMKIACSGSHFFKRKIQVFDAIVIIASFAVDLTFIKGLAEFAVDDSIFVLVFLLPWRVIRVVNSLVMAVIDHEHVKLRLLYSRKKKLDKTVETLRNETDELKGMLQDVRQFCIKEGIDASLIDSMLGKFAPRRRKDSKFYTLVKLVMSTASMNNNDNDSISSSSMENDLRHIANRDSALAEVPSSQGTMSSLKHYLSVPFCSPPSNSNSDVESMAGDVAIRSPSIFVTSPTSDDGCGNGTFSFCDVEMEVGNDEAAAAGGSCRLDTPDSIIEEEVAVATMSVTSNTLHASPPCSVAFFVGSQSSLDIKSSADDSNGSSNLSSEGKDNGGWAGLTTGNPEGACGGRAGLTTGNPEGACGGRAGLTTGNPEGACGGHFLAYEGVDNNKNMFNQHYGQFLTVPECLVDMTDCDVATNNNHNNNHVTEDHVLDSPADTEGNKTKFEMRRSASENVNVNTVEPFSSHVRHGSPVPLRRVPDVRSKRKEYSRSRSESEDKEAVLLLRPDSKARFRRHSGEPRTTTRSELKSELENSRRSTSPTPASYLTIPGQSVIGGSVTYSSSRSMNDVSYAGNVQANNIGNDGRILRRSCLSLNSDGRKRRAKSAHRVSFKVS</sequence>
<proteinExistence type="predicted"/>
<keyword evidence="3" id="KW-1003">Cell membrane</keyword>
<feature type="compositionally biased region" description="Basic and acidic residues" evidence="11">
    <location>
        <begin position="908"/>
        <end position="966"/>
    </location>
</feature>
<feature type="compositionally biased region" description="Polar residues" evidence="11">
    <location>
        <begin position="883"/>
        <end position="893"/>
    </location>
</feature>
<comment type="subcellular location">
    <subcellularLocation>
        <location evidence="1">Cell membrane</location>
        <topology evidence="1">Multi-pass membrane protein</topology>
    </subcellularLocation>
</comment>
<organism evidence="13 14">
    <name type="scientific">Biomphalaria glabrata</name>
    <name type="common">Bloodfluke planorb</name>
    <name type="synonym">Freshwater snail</name>
    <dbReference type="NCBI Taxonomy" id="6526"/>
    <lineage>
        <taxon>Eukaryota</taxon>
        <taxon>Metazoa</taxon>
        <taxon>Spiralia</taxon>
        <taxon>Lophotrochozoa</taxon>
        <taxon>Mollusca</taxon>
        <taxon>Gastropoda</taxon>
        <taxon>Heterobranchia</taxon>
        <taxon>Euthyneura</taxon>
        <taxon>Panpulmonata</taxon>
        <taxon>Hygrophila</taxon>
        <taxon>Lymnaeoidea</taxon>
        <taxon>Planorbidae</taxon>
        <taxon>Biomphalaria</taxon>
    </lineage>
</organism>
<dbReference type="OMA" id="WENFSAT"/>
<feature type="transmembrane region" description="Helical" evidence="12">
    <location>
        <begin position="35"/>
        <end position="57"/>
    </location>
</feature>
<keyword evidence="6 12" id="KW-1133">Transmembrane helix</keyword>
<accession>A0A9W3BM01</accession>
<dbReference type="Proteomes" id="UP001165740">
    <property type="component" value="Chromosome 10"/>
</dbReference>
<feature type="compositionally biased region" description="Polar residues" evidence="11">
    <location>
        <begin position="743"/>
        <end position="757"/>
    </location>
</feature>
<keyword evidence="8 12" id="KW-0472">Membrane</keyword>
<feature type="transmembrane region" description="Helical" evidence="12">
    <location>
        <begin position="420"/>
        <end position="441"/>
    </location>
</feature>
<dbReference type="GO" id="GO:0034702">
    <property type="term" value="C:monoatomic ion channel complex"/>
    <property type="evidence" value="ECO:0007669"/>
    <property type="project" value="UniProtKB-KW"/>
</dbReference>
<evidence type="ECO:0000256" key="3">
    <source>
        <dbReference type="ARBA" id="ARBA00022475"/>
    </source>
</evidence>
<evidence type="ECO:0000256" key="4">
    <source>
        <dbReference type="ARBA" id="ARBA00022692"/>
    </source>
</evidence>
<keyword evidence="4 12" id="KW-0812">Transmembrane</keyword>
<keyword evidence="2" id="KW-0813">Transport</keyword>
<reference evidence="14" key="1">
    <citation type="submission" date="2025-08" db="UniProtKB">
        <authorList>
            <consortium name="RefSeq"/>
        </authorList>
    </citation>
    <scope>IDENTIFICATION</scope>
</reference>
<evidence type="ECO:0000256" key="12">
    <source>
        <dbReference type="SAM" id="Phobius"/>
    </source>
</evidence>
<dbReference type="GO" id="GO:0005886">
    <property type="term" value="C:plasma membrane"/>
    <property type="evidence" value="ECO:0007669"/>
    <property type="project" value="UniProtKB-SubCell"/>
</dbReference>
<dbReference type="AlphaFoldDB" id="A0A9W3BM01"/>
<evidence type="ECO:0000256" key="11">
    <source>
        <dbReference type="SAM" id="MobiDB-lite"/>
    </source>
</evidence>
<dbReference type="PANTHER" id="PTHR46480:SF1">
    <property type="entry name" value="VOLTAGE-GATED HYDROGEN CHANNEL 1"/>
    <property type="match status" value="1"/>
</dbReference>
<evidence type="ECO:0000256" key="8">
    <source>
        <dbReference type="ARBA" id="ARBA00023136"/>
    </source>
</evidence>
<dbReference type="Gene3D" id="1.20.120.350">
    <property type="entry name" value="Voltage-gated potassium channels. Chain C"/>
    <property type="match status" value="1"/>
</dbReference>
<keyword evidence="7" id="KW-0406">Ion transport</keyword>
<feature type="compositionally biased region" description="Polar residues" evidence="11">
    <location>
        <begin position="298"/>
        <end position="308"/>
    </location>
</feature>
<dbReference type="InterPro" id="IPR031846">
    <property type="entry name" value="Hvcn1"/>
</dbReference>
<dbReference type="RefSeq" id="XP_055900585.1">
    <property type="nucleotide sequence ID" value="XM_056044610.1"/>
</dbReference>
<evidence type="ECO:0000256" key="7">
    <source>
        <dbReference type="ARBA" id="ARBA00023065"/>
    </source>
</evidence>
<feature type="region of interest" description="Disordered" evidence="11">
    <location>
        <begin position="743"/>
        <end position="771"/>
    </location>
</feature>
<evidence type="ECO:0000313" key="13">
    <source>
        <dbReference type="Proteomes" id="UP001165740"/>
    </source>
</evidence>
<dbReference type="PANTHER" id="PTHR46480">
    <property type="entry name" value="F20B24.22"/>
    <property type="match status" value="1"/>
</dbReference>
<feature type="coiled-coil region" evidence="10">
    <location>
        <begin position="512"/>
        <end position="539"/>
    </location>
</feature>
<gene>
    <name evidence="14" type="primary">LOC106054331</name>
</gene>
<keyword evidence="13" id="KW-1185">Reference proteome</keyword>
<dbReference type="GeneID" id="106054331"/>
<feature type="transmembrane region" description="Helical" evidence="12">
    <location>
        <begin position="453"/>
        <end position="470"/>
    </location>
</feature>
<dbReference type="InterPro" id="IPR027359">
    <property type="entry name" value="Volt_channel_dom_sf"/>
</dbReference>
<name>A0A9W3BM01_BIOGL</name>
<evidence type="ECO:0000256" key="1">
    <source>
        <dbReference type="ARBA" id="ARBA00004651"/>
    </source>
</evidence>
<keyword evidence="5" id="KW-0851">Voltage-gated channel</keyword>
<keyword evidence="9" id="KW-0407">Ion channel</keyword>
<evidence type="ECO:0000256" key="6">
    <source>
        <dbReference type="ARBA" id="ARBA00022989"/>
    </source>
</evidence>
<feature type="region of interest" description="Disordered" evidence="11">
    <location>
        <begin position="1"/>
        <end position="20"/>
    </location>
</feature>
<feature type="compositionally biased region" description="Polar residues" evidence="11">
    <location>
        <begin position="184"/>
        <end position="198"/>
    </location>
</feature>
<evidence type="ECO:0000256" key="9">
    <source>
        <dbReference type="ARBA" id="ARBA00023303"/>
    </source>
</evidence>
<evidence type="ECO:0000256" key="2">
    <source>
        <dbReference type="ARBA" id="ARBA00022448"/>
    </source>
</evidence>
<protein>
    <submittedName>
        <fullName evidence="14">Uncharacterized protein LOC106054331</fullName>
    </submittedName>
</protein>
<dbReference type="OrthoDB" id="427456at2759"/>
<feature type="region of interest" description="Disordered" evidence="11">
    <location>
        <begin position="177"/>
        <end position="201"/>
    </location>
</feature>
<evidence type="ECO:0000256" key="5">
    <source>
        <dbReference type="ARBA" id="ARBA00022882"/>
    </source>
</evidence>
<evidence type="ECO:0000313" key="14">
    <source>
        <dbReference type="RefSeq" id="XP_055900585.1"/>
    </source>
</evidence>